<feature type="domain" description="EAL" evidence="3">
    <location>
        <begin position="568"/>
        <end position="823"/>
    </location>
</feature>
<sequence length="828" mass="92464">MSTLGVDRLGEVVEQSASEIYVFAADDFRFILVNRGARENLGYSLAELSEMHPWDLKPEFSEEEFKAFVGPLLSAEVPRLSFETVHGRKDGSTYEVSVSLQLIQSQGEFVFFAAIRDISEFNSIRDRLERTSSRLDAILNNTRMAIFMMDEQQNCSFMNRAAEELTGYSFEEAVGRCLHGLIHHQYPDGSPFPIEECPIDRAFPERHQISGEDMFVHKDGHFYNVSYTASPMVDSSGSTVGTIVEAFNIDAVVAARDELAKSHRRLERSVRTFQQAEKIAKLGSWEFDVETQSLTFSDQAYKIMGLDQQRPMTLDDTLEFYSPHERERVEALYLESRRTGKNLDFTAEIVGRGGQRRQARIIAEFVENAKGGKSVMIGTVRDITEKLQAMLDLRYAASHDDLTGLLNRNAFEARAVERLKDAAAINCTFYAMLFDLTGFKFVNDTFGHQTGDKLLRRIAKQIEDAVPANAILARWGGDEFAVLSPLSMSEDEVQDFASNLLLTIEEAVDLGEGGVGVSATCGVAESTALASLDALIHKADLALYHGKAREPGTVHFYNSSMELPHVERRRAIETVTQALGEDRVQSGYQPIIQITDNRLIGFESLMRLKAGDDTLIPASAVIPAIMDPILSRQISVRMFENVSRDLPSLMAAHGGVQYVSINATEADLISRDFVPRVFEALERHHINPAWVTLEITETMLMVGDNQNVKSVLDQLRSRGIRIALDDFGTGYSSLTHLRDFPIDRVKIDASFVRDICTSVMSKNIVQAMVVMSRSLGIEVIAEGIETEEQRRTLLEIGCYYGQGYLFSPAVPVDEACALRFGYSDKETA</sequence>
<dbReference type="EMBL" id="WTYG01000004">
    <property type="protein sequence ID" value="MXP36696.1"/>
    <property type="molecule type" value="Genomic_DNA"/>
</dbReference>
<dbReference type="CDD" id="cd00130">
    <property type="entry name" value="PAS"/>
    <property type="match status" value="2"/>
</dbReference>
<dbReference type="PROSITE" id="PS50112">
    <property type="entry name" value="PAS"/>
    <property type="match status" value="1"/>
</dbReference>
<dbReference type="SMART" id="SM00267">
    <property type="entry name" value="GGDEF"/>
    <property type="match status" value="1"/>
</dbReference>
<dbReference type="NCBIfam" id="TIGR00229">
    <property type="entry name" value="sensory_box"/>
    <property type="match status" value="3"/>
</dbReference>
<gene>
    <name evidence="5" type="ORF">GRI55_13120</name>
</gene>
<dbReference type="PROSITE" id="PS50887">
    <property type="entry name" value="GGDEF"/>
    <property type="match status" value="1"/>
</dbReference>
<organism evidence="5 6">
    <name type="scientific">Qipengyuania citrea</name>
    <dbReference type="NCBI Taxonomy" id="225971"/>
    <lineage>
        <taxon>Bacteria</taxon>
        <taxon>Pseudomonadati</taxon>
        <taxon>Pseudomonadota</taxon>
        <taxon>Alphaproteobacteria</taxon>
        <taxon>Sphingomonadales</taxon>
        <taxon>Erythrobacteraceae</taxon>
        <taxon>Qipengyuania</taxon>
    </lineage>
</organism>
<comment type="caution">
    <text evidence="5">The sequence shown here is derived from an EMBL/GenBank/DDBJ whole genome shotgun (WGS) entry which is preliminary data.</text>
</comment>
<dbReference type="InterPro" id="IPR013767">
    <property type="entry name" value="PAS_fold"/>
</dbReference>
<dbReference type="SMART" id="SM00086">
    <property type="entry name" value="PAC"/>
    <property type="match status" value="3"/>
</dbReference>
<feature type="domain" description="PAS" evidence="1">
    <location>
        <begin position="131"/>
        <end position="188"/>
    </location>
</feature>
<dbReference type="InterPro" id="IPR035965">
    <property type="entry name" value="PAS-like_dom_sf"/>
</dbReference>
<dbReference type="NCBIfam" id="TIGR00254">
    <property type="entry name" value="GGDEF"/>
    <property type="match status" value="1"/>
</dbReference>
<dbReference type="InterPro" id="IPR052155">
    <property type="entry name" value="Biofilm_reg_signaling"/>
</dbReference>
<evidence type="ECO:0000259" key="3">
    <source>
        <dbReference type="PROSITE" id="PS50883"/>
    </source>
</evidence>
<dbReference type="Gene3D" id="3.30.70.270">
    <property type="match status" value="1"/>
</dbReference>
<protein>
    <submittedName>
        <fullName evidence="5">EAL domain-containing protein</fullName>
    </submittedName>
</protein>
<dbReference type="SMART" id="SM00052">
    <property type="entry name" value="EAL"/>
    <property type="match status" value="1"/>
</dbReference>
<dbReference type="SMART" id="SM00091">
    <property type="entry name" value="PAS"/>
    <property type="match status" value="3"/>
</dbReference>
<evidence type="ECO:0000259" key="4">
    <source>
        <dbReference type="PROSITE" id="PS50887"/>
    </source>
</evidence>
<dbReference type="PANTHER" id="PTHR44757:SF2">
    <property type="entry name" value="BIOFILM ARCHITECTURE MAINTENANCE PROTEIN MBAA"/>
    <property type="match status" value="1"/>
</dbReference>
<dbReference type="SUPFAM" id="SSF55073">
    <property type="entry name" value="Nucleotide cyclase"/>
    <property type="match status" value="1"/>
</dbReference>
<dbReference type="AlphaFoldDB" id="A0A6I4UE77"/>
<feature type="domain" description="GGDEF" evidence="4">
    <location>
        <begin position="427"/>
        <end position="559"/>
    </location>
</feature>
<dbReference type="Pfam" id="PF00989">
    <property type="entry name" value="PAS"/>
    <property type="match status" value="1"/>
</dbReference>
<dbReference type="SUPFAM" id="SSF55785">
    <property type="entry name" value="PYP-like sensor domain (PAS domain)"/>
    <property type="match status" value="3"/>
</dbReference>
<dbReference type="CDD" id="cd01948">
    <property type="entry name" value="EAL"/>
    <property type="match status" value="1"/>
</dbReference>
<dbReference type="InterPro" id="IPR001610">
    <property type="entry name" value="PAC"/>
</dbReference>
<dbReference type="Gene3D" id="3.30.450.20">
    <property type="entry name" value="PAS domain"/>
    <property type="match status" value="3"/>
</dbReference>
<dbReference type="InterPro" id="IPR029787">
    <property type="entry name" value="Nucleotide_cyclase"/>
</dbReference>
<dbReference type="InterPro" id="IPR043128">
    <property type="entry name" value="Rev_trsase/Diguanyl_cyclase"/>
</dbReference>
<dbReference type="GO" id="GO:0006355">
    <property type="term" value="P:regulation of DNA-templated transcription"/>
    <property type="evidence" value="ECO:0007669"/>
    <property type="project" value="InterPro"/>
</dbReference>
<reference evidence="5 6" key="1">
    <citation type="submission" date="2019-12" db="EMBL/GenBank/DDBJ databases">
        <title>Genomic-based taxomic classification of the family Erythrobacteraceae.</title>
        <authorList>
            <person name="Xu L."/>
        </authorList>
    </citation>
    <scope>NUCLEOTIDE SEQUENCE [LARGE SCALE GENOMIC DNA]</scope>
    <source>
        <strain evidence="5 6">CGMCC 1.8703</strain>
    </source>
</reference>
<dbReference type="PANTHER" id="PTHR44757">
    <property type="entry name" value="DIGUANYLATE CYCLASE DGCP"/>
    <property type="match status" value="1"/>
</dbReference>
<dbReference type="InterPro" id="IPR000014">
    <property type="entry name" value="PAS"/>
</dbReference>
<dbReference type="InterPro" id="IPR000700">
    <property type="entry name" value="PAS-assoc_C"/>
</dbReference>
<name>A0A6I4UE77_9SPHN</name>
<evidence type="ECO:0000259" key="2">
    <source>
        <dbReference type="PROSITE" id="PS50113"/>
    </source>
</evidence>
<evidence type="ECO:0000313" key="5">
    <source>
        <dbReference type="EMBL" id="MXP36696.1"/>
    </source>
</evidence>
<dbReference type="InterPro" id="IPR001633">
    <property type="entry name" value="EAL_dom"/>
</dbReference>
<proteinExistence type="predicted"/>
<dbReference type="SUPFAM" id="SSF141868">
    <property type="entry name" value="EAL domain-like"/>
    <property type="match status" value="1"/>
</dbReference>
<dbReference type="Proteomes" id="UP000439914">
    <property type="component" value="Unassembled WGS sequence"/>
</dbReference>
<accession>A0A6I4UE77</accession>
<dbReference type="PROSITE" id="PS50883">
    <property type="entry name" value="EAL"/>
    <property type="match status" value="1"/>
</dbReference>
<dbReference type="Gene3D" id="3.20.20.450">
    <property type="entry name" value="EAL domain"/>
    <property type="match status" value="1"/>
</dbReference>
<evidence type="ECO:0000313" key="6">
    <source>
        <dbReference type="Proteomes" id="UP000439914"/>
    </source>
</evidence>
<dbReference type="Pfam" id="PF00990">
    <property type="entry name" value="GGDEF"/>
    <property type="match status" value="1"/>
</dbReference>
<dbReference type="InterPro" id="IPR035919">
    <property type="entry name" value="EAL_sf"/>
</dbReference>
<dbReference type="Pfam" id="PF13426">
    <property type="entry name" value="PAS_9"/>
    <property type="match status" value="2"/>
</dbReference>
<dbReference type="InterPro" id="IPR000160">
    <property type="entry name" value="GGDEF_dom"/>
</dbReference>
<evidence type="ECO:0000259" key="1">
    <source>
        <dbReference type="PROSITE" id="PS50112"/>
    </source>
</evidence>
<dbReference type="CDD" id="cd01949">
    <property type="entry name" value="GGDEF"/>
    <property type="match status" value="1"/>
</dbReference>
<dbReference type="PROSITE" id="PS50113">
    <property type="entry name" value="PAC"/>
    <property type="match status" value="1"/>
</dbReference>
<feature type="domain" description="PAC" evidence="2">
    <location>
        <begin position="343"/>
        <end position="395"/>
    </location>
</feature>
<dbReference type="Pfam" id="PF00563">
    <property type="entry name" value="EAL"/>
    <property type="match status" value="1"/>
</dbReference>